<dbReference type="InterPro" id="IPR002035">
    <property type="entry name" value="VWF_A"/>
</dbReference>
<dbReference type="Pfam" id="PF13519">
    <property type="entry name" value="VWA_2"/>
    <property type="match status" value="1"/>
</dbReference>
<dbReference type="SUPFAM" id="SSF53300">
    <property type="entry name" value="vWA-like"/>
    <property type="match status" value="1"/>
</dbReference>
<name>A0ABN2KCR3_9ACTN</name>
<protein>
    <recommendedName>
        <fullName evidence="1">VWFA domain-containing protein</fullName>
    </recommendedName>
</protein>
<dbReference type="PANTHER" id="PTHR10579">
    <property type="entry name" value="CALCIUM-ACTIVATED CHLORIDE CHANNEL REGULATOR"/>
    <property type="match status" value="1"/>
</dbReference>
<keyword evidence="3" id="KW-1185">Reference proteome</keyword>
<dbReference type="InterPro" id="IPR051266">
    <property type="entry name" value="CLCR"/>
</dbReference>
<comment type="caution">
    <text evidence="2">The sequence shown here is derived from an EMBL/GenBank/DDBJ whole genome shotgun (WGS) entry which is preliminary data.</text>
</comment>
<dbReference type="InterPro" id="IPR036465">
    <property type="entry name" value="vWFA_dom_sf"/>
</dbReference>
<sequence length="367" mass="36058">MAGTIVVLVAACSGSGEAGPGPSTGPDREVSAPMPVSALEEAPPVPTVIVIDASGSMATEDAPGQRLQAAKDAVGEVVAGLPAGHEVGIVVYGTSTGGTPQEQVAGCQDVTVAVPLGPLRPRAVADQLGPLGPSGYTPIGLSLQVASAQLPGDGPRSIVVVSDGSDTCASAGLGPDPCDIAGALHRADADLTVSTIGFRSAADPEAAEQLGCMAREGGGQHLDAASGTLLSTRLSATLNAGWSGQALTPTSYRGLSLGMTIAEVTAADPDVSATIRSRGVVDVEIPTGTLTFTDGVLSAVTVDSPDVRTIDGLAVGDTRTDAERLYGSATTSGDGVTVAADGTGTTCFALELDGADTITAITLGACG</sequence>
<feature type="domain" description="VWFA" evidence="1">
    <location>
        <begin position="46"/>
        <end position="238"/>
    </location>
</feature>
<dbReference type="PANTHER" id="PTHR10579:SF43">
    <property type="entry name" value="ZINC FINGER (C3HC4-TYPE RING FINGER) FAMILY PROTEIN"/>
    <property type="match status" value="1"/>
</dbReference>
<accession>A0ABN2KCR3</accession>
<evidence type="ECO:0000259" key="1">
    <source>
        <dbReference type="PROSITE" id="PS50234"/>
    </source>
</evidence>
<reference evidence="2 3" key="1">
    <citation type="journal article" date="2019" name="Int. J. Syst. Evol. Microbiol.">
        <title>The Global Catalogue of Microorganisms (GCM) 10K type strain sequencing project: providing services to taxonomists for standard genome sequencing and annotation.</title>
        <authorList>
            <consortium name="The Broad Institute Genomics Platform"/>
            <consortium name="The Broad Institute Genome Sequencing Center for Infectious Disease"/>
            <person name="Wu L."/>
            <person name="Ma J."/>
        </authorList>
    </citation>
    <scope>NUCLEOTIDE SEQUENCE [LARGE SCALE GENOMIC DNA]</scope>
    <source>
        <strain evidence="2 3">JCM 13518</strain>
    </source>
</reference>
<dbReference type="EMBL" id="BAAAME010000010">
    <property type="protein sequence ID" value="GAA1753100.1"/>
    <property type="molecule type" value="Genomic_DNA"/>
</dbReference>
<dbReference type="PROSITE" id="PS50234">
    <property type="entry name" value="VWFA"/>
    <property type="match status" value="1"/>
</dbReference>
<evidence type="ECO:0000313" key="2">
    <source>
        <dbReference type="EMBL" id="GAA1753100.1"/>
    </source>
</evidence>
<dbReference type="Gene3D" id="3.40.50.410">
    <property type="entry name" value="von Willebrand factor, type A domain"/>
    <property type="match status" value="1"/>
</dbReference>
<dbReference type="SMART" id="SM00327">
    <property type="entry name" value="VWA"/>
    <property type="match status" value="1"/>
</dbReference>
<gene>
    <name evidence="2" type="ORF">GCM10009710_35990</name>
</gene>
<evidence type="ECO:0000313" key="3">
    <source>
        <dbReference type="Proteomes" id="UP001501057"/>
    </source>
</evidence>
<organism evidence="2 3">
    <name type="scientific">Aeromicrobium alkaliterrae</name>
    <dbReference type="NCBI Taxonomy" id="302168"/>
    <lineage>
        <taxon>Bacteria</taxon>
        <taxon>Bacillati</taxon>
        <taxon>Actinomycetota</taxon>
        <taxon>Actinomycetes</taxon>
        <taxon>Propionibacteriales</taxon>
        <taxon>Nocardioidaceae</taxon>
        <taxon>Aeromicrobium</taxon>
    </lineage>
</organism>
<proteinExistence type="predicted"/>
<dbReference type="Proteomes" id="UP001501057">
    <property type="component" value="Unassembled WGS sequence"/>
</dbReference>